<name>A0A9W4TNZ2_9PROT</name>
<reference evidence="1" key="1">
    <citation type="submission" date="2022-10" db="EMBL/GenBank/DDBJ databases">
        <authorList>
            <person name="Botero Cardona J."/>
        </authorList>
    </citation>
    <scope>NUCLEOTIDE SEQUENCE</scope>
    <source>
        <strain evidence="1">LMG 31819</strain>
        <strain evidence="2">R-53529</strain>
    </source>
</reference>
<evidence type="ECO:0000313" key="4">
    <source>
        <dbReference type="Proteomes" id="UP001154259"/>
    </source>
</evidence>
<evidence type="ECO:0000313" key="1">
    <source>
        <dbReference type="EMBL" id="CAI3954733.1"/>
    </source>
</evidence>
<evidence type="ECO:0000313" key="2">
    <source>
        <dbReference type="EMBL" id="CAI3955420.1"/>
    </source>
</evidence>
<dbReference type="AlphaFoldDB" id="A0A9W4TNZ2"/>
<proteinExistence type="predicted"/>
<keyword evidence="4" id="KW-1185">Reference proteome</keyword>
<evidence type="ECO:0000313" key="3">
    <source>
        <dbReference type="Proteomes" id="UP001154255"/>
    </source>
</evidence>
<dbReference type="Proteomes" id="UP001154259">
    <property type="component" value="Unassembled WGS sequence"/>
</dbReference>
<protein>
    <submittedName>
        <fullName evidence="1">Uncharacterized protein</fullName>
    </submittedName>
</protein>
<dbReference type="EMBL" id="CAMXCS010000007">
    <property type="protein sequence ID" value="CAI3955420.1"/>
    <property type="molecule type" value="Genomic_DNA"/>
</dbReference>
<dbReference type="Proteomes" id="UP001154255">
    <property type="component" value="Unassembled WGS sequence"/>
</dbReference>
<dbReference type="EMBL" id="CAMXCM010000007">
    <property type="protein sequence ID" value="CAI3954733.1"/>
    <property type="molecule type" value="Genomic_DNA"/>
</dbReference>
<gene>
    <name evidence="2" type="ORF">R53529_LOCUS1963</name>
    <name evidence="1" type="ORF">R53530_LOCUS2049</name>
</gene>
<comment type="caution">
    <text evidence="1">The sequence shown here is derived from an EMBL/GenBank/DDBJ whole genome shotgun (WGS) entry which is preliminary data.</text>
</comment>
<accession>A0A9W4TNZ2</accession>
<sequence length="155" mass="18147">MISDTDIKNAVKRFGPLISQNKIQEAADNLQICYQDAHFNQPAANECIAADYSITQMIYLRDQGENKPYIIPFFTWESFKKRIKKTGISPAYILPFTKADHYTTFANTFDQTKSKHTGYSNYDLFRNFTMCYVNFIDILTKNYSTNLFYRNIVMH</sequence>
<organism evidence="1 3">
    <name type="scientific">Commensalibacter communis</name>
    <dbReference type="NCBI Taxonomy" id="2972786"/>
    <lineage>
        <taxon>Bacteria</taxon>
        <taxon>Pseudomonadati</taxon>
        <taxon>Pseudomonadota</taxon>
        <taxon>Alphaproteobacteria</taxon>
        <taxon>Acetobacterales</taxon>
        <taxon>Acetobacteraceae</taxon>
    </lineage>
</organism>